<evidence type="ECO:0000313" key="2">
    <source>
        <dbReference type="EMBL" id="KAK5792329.1"/>
    </source>
</evidence>
<evidence type="ECO:0000313" key="3">
    <source>
        <dbReference type="Proteomes" id="UP001358586"/>
    </source>
</evidence>
<reference evidence="2 3" key="1">
    <citation type="submission" date="2023-03" db="EMBL/GenBank/DDBJ databases">
        <title>WGS of Gossypium arboreum.</title>
        <authorList>
            <person name="Yu D."/>
        </authorList>
    </citation>
    <scope>NUCLEOTIDE SEQUENCE [LARGE SCALE GENOMIC DNA]</scope>
    <source>
        <tissue evidence="2">Leaf</tissue>
    </source>
</reference>
<feature type="domain" description="Reverse transcriptase zinc-binding" evidence="1">
    <location>
        <begin position="25"/>
        <end position="122"/>
    </location>
</feature>
<dbReference type="Proteomes" id="UP001358586">
    <property type="component" value="Chromosome 10"/>
</dbReference>
<evidence type="ECO:0000259" key="1">
    <source>
        <dbReference type="Pfam" id="PF13966"/>
    </source>
</evidence>
<organism evidence="2 3">
    <name type="scientific">Gossypium arboreum</name>
    <name type="common">Tree cotton</name>
    <name type="synonym">Gossypium nanking</name>
    <dbReference type="NCBI Taxonomy" id="29729"/>
    <lineage>
        <taxon>Eukaryota</taxon>
        <taxon>Viridiplantae</taxon>
        <taxon>Streptophyta</taxon>
        <taxon>Embryophyta</taxon>
        <taxon>Tracheophyta</taxon>
        <taxon>Spermatophyta</taxon>
        <taxon>Magnoliopsida</taxon>
        <taxon>eudicotyledons</taxon>
        <taxon>Gunneridae</taxon>
        <taxon>Pentapetalae</taxon>
        <taxon>rosids</taxon>
        <taxon>malvids</taxon>
        <taxon>Malvales</taxon>
        <taxon>Malvaceae</taxon>
        <taxon>Malvoideae</taxon>
        <taxon>Gossypium</taxon>
    </lineage>
</organism>
<protein>
    <recommendedName>
        <fullName evidence="1">Reverse transcriptase zinc-binding domain-containing protein</fullName>
    </recommendedName>
</protein>
<accession>A0ABR0NBZ5</accession>
<dbReference type="InterPro" id="IPR026960">
    <property type="entry name" value="RVT-Znf"/>
</dbReference>
<name>A0ABR0NBZ5_GOSAR</name>
<comment type="caution">
    <text evidence="2">The sequence shown here is derived from an EMBL/GenBank/DDBJ whole genome shotgun (WGS) entry which is preliminary data.</text>
</comment>
<dbReference type="Pfam" id="PF13966">
    <property type="entry name" value="zf-RVT"/>
    <property type="match status" value="1"/>
</dbReference>
<proteinExistence type="predicted"/>
<dbReference type="EMBL" id="JARKNE010000010">
    <property type="protein sequence ID" value="KAK5792329.1"/>
    <property type="molecule type" value="Genomic_DNA"/>
</dbReference>
<keyword evidence="3" id="KW-1185">Reference proteome</keyword>
<gene>
    <name evidence="2" type="ORF">PVK06_033443</name>
</gene>
<sequence>MEEIHICQHCGKDRMAWPHCLSGQYTVKEGYHLLKKKEEGNRIKKPSSSHCVDEKLWKIIWCLKTLPKVKMFLWRACRNLLVTNQNLCKKKIKDDPMCIVCGNEIESVEHILSTCEGVRNVWFGLNFCFRINKVLITTMDEWLVGIEGLRSPSRWSAPAEGWMVASCDGTFNYGAEGSRNWGCYQEFCWSGSGIKSLKASSAIEVEALAVQEGLFVAGRKVEIDSEILQKEITLTKGTNKVRQEHSEDMSISSAFSIIFERRPELRSNVITVIQYRFTHFLFYNFESGNIQNLIVNLQVARACT</sequence>